<dbReference type="RefSeq" id="WP_288196508.1">
    <property type="nucleotide sequence ID" value="NZ_LT608334.1"/>
</dbReference>
<feature type="domain" description="Esterase Ig-like N-terminal" evidence="3">
    <location>
        <begin position="52"/>
        <end position="155"/>
    </location>
</feature>
<proteinExistence type="predicted"/>
<dbReference type="Gene3D" id="3.40.50.1820">
    <property type="entry name" value="alpha/beta hydrolase"/>
    <property type="match status" value="1"/>
</dbReference>
<dbReference type="InterPro" id="IPR050955">
    <property type="entry name" value="Plant_Biomass_Hydrol_Est"/>
</dbReference>
<dbReference type="Pfam" id="PF18435">
    <property type="entry name" value="EstA_Ig_like"/>
    <property type="match status" value="1"/>
</dbReference>
<dbReference type="PROSITE" id="PS51318">
    <property type="entry name" value="TAT"/>
    <property type="match status" value="1"/>
</dbReference>
<accession>A0A212LFQ1</accession>
<feature type="signal peptide" evidence="2">
    <location>
        <begin position="1"/>
        <end position="28"/>
    </location>
</feature>
<name>A0A212LFQ1_9HYPH</name>
<dbReference type="InterPro" id="IPR029058">
    <property type="entry name" value="AB_hydrolase_fold"/>
</dbReference>
<protein>
    <recommendedName>
        <fullName evidence="3">Esterase Ig-like N-terminal domain-containing protein</fullName>
    </recommendedName>
</protein>
<dbReference type="SUPFAM" id="SSF53474">
    <property type="entry name" value="alpha/beta-Hydrolases"/>
    <property type="match status" value="1"/>
</dbReference>
<dbReference type="Gene3D" id="2.60.40.2180">
    <property type="match status" value="1"/>
</dbReference>
<dbReference type="InterPro" id="IPR006311">
    <property type="entry name" value="TAT_signal"/>
</dbReference>
<evidence type="ECO:0000259" key="3">
    <source>
        <dbReference type="Pfam" id="PF18435"/>
    </source>
</evidence>
<evidence type="ECO:0000256" key="1">
    <source>
        <dbReference type="ARBA" id="ARBA00022729"/>
    </source>
</evidence>
<dbReference type="AlphaFoldDB" id="A0A212LFQ1"/>
<evidence type="ECO:0000313" key="4">
    <source>
        <dbReference type="EMBL" id="SCM76297.1"/>
    </source>
</evidence>
<evidence type="ECO:0000256" key="2">
    <source>
        <dbReference type="SAM" id="SignalP"/>
    </source>
</evidence>
<dbReference type="PANTHER" id="PTHR43037">
    <property type="entry name" value="UNNAMED PRODUCT-RELATED"/>
    <property type="match status" value="1"/>
</dbReference>
<dbReference type="PANTHER" id="PTHR43037:SF1">
    <property type="entry name" value="BLL1128 PROTEIN"/>
    <property type="match status" value="1"/>
</dbReference>
<gene>
    <name evidence="4" type="ORF">KL86PLE_40102</name>
</gene>
<feature type="chain" id="PRO_5012081037" description="Esterase Ig-like N-terminal domain-containing protein" evidence="2">
    <location>
        <begin position="29"/>
        <end position="437"/>
    </location>
</feature>
<keyword evidence="1 2" id="KW-0732">Signal</keyword>
<reference evidence="4" key="1">
    <citation type="submission" date="2016-08" db="EMBL/GenBank/DDBJ databases">
        <authorList>
            <person name="Seilhamer J.J."/>
        </authorList>
    </citation>
    <scope>NUCLEOTIDE SEQUENCE</scope>
    <source>
        <strain evidence="4">86</strain>
    </source>
</reference>
<sequence length="437" mass="46474">MPSRRDLLTLAPAAALGSLILASGKAAAATPPPGGAMAINSSVFRGEHIKAVTAVTEVFGRSQRCTAAIVEYDAPIRSGAASAAHFSVAGRTITKAYANDHAAKADHGRDGHFVVLELDPNDDGAAVFSPEVEQPATVMVSQVAPVAAVSGETYAPTATAIINTRQSNLVVDDFQQFRFNDPDTDLPLAYNLYIPEGYDATKSYPLVLFMHDAGVTGTNPLRTLEQGLGAISFASPEDQAKHPAFVLAPQYPVAIANDASQTSDYADVTIRLIRDLTARYGIDRSRLYTTGQSGGCMTSIALNVKYPDFFAATFLVAGQWDVAQVPPMAGNKFWIIVSQDDGKAWPGMSAVVDTLEKNGAKVTRAIWDGRSDAAGFEDAVAAMLKDGPDSNVYFAAFRQGTVIPEGVEVNGGSGHVWTWPIAYAIPGVRDWLLQQHK</sequence>
<dbReference type="InterPro" id="IPR041172">
    <property type="entry name" value="EstA_Ig-like_N"/>
</dbReference>
<organism evidence="4">
    <name type="scientific">uncultured Pleomorphomonas sp</name>
    <dbReference type="NCBI Taxonomy" id="442121"/>
    <lineage>
        <taxon>Bacteria</taxon>
        <taxon>Pseudomonadati</taxon>
        <taxon>Pseudomonadota</taxon>
        <taxon>Alphaproteobacteria</taxon>
        <taxon>Hyphomicrobiales</taxon>
        <taxon>Pleomorphomonadaceae</taxon>
        <taxon>Pleomorphomonas</taxon>
        <taxon>environmental samples</taxon>
    </lineage>
</organism>
<dbReference type="EMBL" id="FMJD01000008">
    <property type="protein sequence ID" value="SCM76297.1"/>
    <property type="molecule type" value="Genomic_DNA"/>
</dbReference>